<evidence type="ECO:0000256" key="3">
    <source>
        <dbReference type="ARBA" id="ARBA00022958"/>
    </source>
</evidence>
<dbReference type="GO" id="GO:0006813">
    <property type="term" value="P:potassium ion transport"/>
    <property type="evidence" value="ECO:0007669"/>
    <property type="project" value="UniProtKB-KW"/>
</dbReference>
<dbReference type="PANTHER" id="PTHR32468">
    <property type="entry name" value="CATION/H + ANTIPORTER"/>
    <property type="match status" value="1"/>
</dbReference>
<dbReference type="GO" id="GO:0098662">
    <property type="term" value="P:inorganic cation transmembrane transport"/>
    <property type="evidence" value="ECO:0007669"/>
    <property type="project" value="TreeGrafter"/>
</dbReference>
<feature type="non-terminal residue" evidence="6">
    <location>
        <position position="1"/>
    </location>
</feature>
<keyword evidence="3" id="KW-0630">Potassium</keyword>
<comment type="caution">
    <text evidence="6">The sequence shown here is derived from an EMBL/GenBank/DDBJ whole genome shotgun (WGS) entry which is preliminary data.</text>
</comment>
<dbReference type="AlphaFoldDB" id="A0A392Q0D5"/>
<keyword evidence="1" id="KW-0813">Transport</keyword>
<evidence type="ECO:0000256" key="4">
    <source>
        <dbReference type="ARBA" id="ARBA00023065"/>
    </source>
</evidence>
<sequence length="146" mass="16209">VLRSAPCSVGILVDRGLGSFERLSRSQTKMNVAVIFIGGKDDREALAYASRVSRHPGVKLSVLRFLVDTSAESSRLAGYRIILPDQEKEMQLDDECFAEFYEKHVIGGKIAYTEKHLANAAETFSILKSFEGQYSLDQTSQGLSQF</sequence>
<dbReference type="PANTHER" id="PTHR32468:SF145">
    <property type="entry name" value="CATION_H(+) ANTIPORTER 28"/>
    <property type="match status" value="1"/>
</dbReference>
<dbReference type="GO" id="GO:0006885">
    <property type="term" value="P:regulation of pH"/>
    <property type="evidence" value="ECO:0007669"/>
    <property type="project" value="TreeGrafter"/>
</dbReference>
<keyword evidence="2" id="KW-0633">Potassium transport</keyword>
<dbReference type="EMBL" id="LXQA010105842">
    <property type="protein sequence ID" value="MCI17538.1"/>
    <property type="molecule type" value="Genomic_DNA"/>
</dbReference>
<protein>
    <submittedName>
        <fullName evidence="6">Cation/H(+) antiporter 28-like</fullName>
    </submittedName>
</protein>
<dbReference type="InterPro" id="IPR057290">
    <property type="entry name" value="CHX17_C"/>
</dbReference>
<dbReference type="InterPro" id="IPR050794">
    <property type="entry name" value="CPA2_transporter"/>
</dbReference>
<evidence type="ECO:0000256" key="1">
    <source>
        <dbReference type="ARBA" id="ARBA00022448"/>
    </source>
</evidence>
<feature type="domain" description="Cation/H(+) antiporter C-terminal" evidence="5">
    <location>
        <begin position="30"/>
        <end position="128"/>
    </location>
</feature>
<keyword evidence="7" id="KW-1185">Reference proteome</keyword>
<name>A0A392Q0D5_9FABA</name>
<organism evidence="6 7">
    <name type="scientific">Trifolium medium</name>
    <dbReference type="NCBI Taxonomy" id="97028"/>
    <lineage>
        <taxon>Eukaryota</taxon>
        <taxon>Viridiplantae</taxon>
        <taxon>Streptophyta</taxon>
        <taxon>Embryophyta</taxon>
        <taxon>Tracheophyta</taxon>
        <taxon>Spermatophyta</taxon>
        <taxon>Magnoliopsida</taxon>
        <taxon>eudicotyledons</taxon>
        <taxon>Gunneridae</taxon>
        <taxon>Pentapetalae</taxon>
        <taxon>rosids</taxon>
        <taxon>fabids</taxon>
        <taxon>Fabales</taxon>
        <taxon>Fabaceae</taxon>
        <taxon>Papilionoideae</taxon>
        <taxon>50 kb inversion clade</taxon>
        <taxon>NPAAA clade</taxon>
        <taxon>Hologalegina</taxon>
        <taxon>IRL clade</taxon>
        <taxon>Trifolieae</taxon>
        <taxon>Trifolium</taxon>
    </lineage>
</organism>
<dbReference type="Proteomes" id="UP000265520">
    <property type="component" value="Unassembled WGS sequence"/>
</dbReference>
<evidence type="ECO:0000256" key="2">
    <source>
        <dbReference type="ARBA" id="ARBA00022538"/>
    </source>
</evidence>
<dbReference type="Pfam" id="PF23259">
    <property type="entry name" value="CHX17_C"/>
    <property type="match status" value="1"/>
</dbReference>
<dbReference type="GO" id="GO:0012505">
    <property type="term" value="C:endomembrane system"/>
    <property type="evidence" value="ECO:0007669"/>
    <property type="project" value="TreeGrafter"/>
</dbReference>
<evidence type="ECO:0000313" key="6">
    <source>
        <dbReference type="EMBL" id="MCI17538.1"/>
    </source>
</evidence>
<accession>A0A392Q0D5</accession>
<evidence type="ECO:0000313" key="7">
    <source>
        <dbReference type="Proteomes" id="UP000265520"/>
    </source>
</evidence>
<reference evidence="6 7" key="1">
    <citation type="journal article" date="2018" name="Front. Plant Sci.">
        <title>Red Clover (Trifolium pratense) and Zigzag Clover (T. medium) - A Picture of Genomic Similarities and Differences.</title>
        <authorList>
            <person name="Dluhosova J."/>
            <person name="Istvanek J."/>
            <person name="Nedelnik J."/>
            <person name="Repkova J."/>
        </authorList>
    </citation>
    <scope>NUCLEOTIDE SEQUENCE [LARGE SCALE GENOMIC DNA]</scope>
    <source>
        <strain evidence="7">cv. 10/8</strain>
        <tissue evidence="6">Leaf</tissue>
    </source>
</reference>
<proteinExistence type="predicted"/>
<evidence type="ECO:0000259" key="5">
    <source>
        <dbReference type="Pfam" id="PF23259"/>
    </source>
</evidence>
<keyword evidence="4" id="KW-0406">Ion transport</keyword>